<reference evidence="12" key="1">
    <citation type="submission" date="2021-01" db="EMBL/GenBank/DDBJ databases">
        <title>Adiantum capillus-veneris genome.</title>
        <authorList>
            <person name="Fang Y."/>
            <person name="Liao Q."/>
        </authorList>
    </citation>
    <scope>NUCLEOTIDE SEQUENCE</scope>
    <source>
        <strain evidence="12">H3</strain>
        <tissue evidence="12">Leaf</tissue>
    </source>
</reference>
<dbReference type="Proteomes" id="UP000886520">
    <property type="component" value="Chromosome 18"/>
</dbReference>
<dbReference type="InterPro" id="IPR044492">
    <property type="entry name" value="P_typ_ATPase_HD_dom"/>
</dbReference>
<dbReference type="SFLD" id="SFLDS00003">
    <property type="entry name" value="Haloacid_Dehalogenase"/>
    <property type="match status" value="1"/>
</dbReference>
<dbReference type="InterPro" id="IPR023298">
    <property type="entry name" value="ATPase_P-typ_TM_dom_sf"/>
</dbReference>
<dbReference type="SUPFAM" id="SSF81665">
    <property type="entry name" value="Calcium ATPase, transmembrane domain M"/>
    <property type="match status" value="1"/>
</dbReference>
<dbReference type="Gene3D" id="3.40.50.1000">
    <property type="entry name" value="HAD superfamily/HAD-like"/>
    <property type="match status" value="1"/>
</dbReference>
<comment type="caution">
    <text evidence="12">The sequence shown here is derived from an EMBL/GenBank/DDBJ whole genome shotgun (WGS) entry which is preliminary data.</text>
</comment>
<dbReference type="NCBIfam" id="TIGR01525">
    <property type="entry name" value="ATPase-IB_hvy"/>
    <property type="match status" value="1"/>
</dbReference>
<dbReference type="InterPro" id="IPR001757">
    <property type="entry name" value="P_typ_ATPase"/>
</dbReference>
<dbReference type="SFLD" id="SFLDF00027">
    <property type="entry name" value="p-type_atpase"/>
    <property type="match status" value="1"/>
</dbReference>
<evidence type="ECO:0000256" key="7">
    <source>
        <dbReference type="ARBA" id="ARBA00022967"/>
    </source>
</evidence>
<dbReference type="InterPro" id="IPR027256">
    <property type="entry name" value="P-typ_ATPase_IB"/>
</dbReference>
<dbReference type="GO" id="GO:0016020">
    <property type="term" value="C:membrane"/>
    <property type="evidence" value="ECO:0007669"/>
    <property type="project" value="UniProtKB-SubCell"/>
</dbReference>
<evidence type="ECO:0000256" key="10">
    <source>
        <dbReference type="RuleBase" id="RU362081"/>
    </source>
</evidence>
<accession>A0A9D4UDR4</accession>
<dbReference type="PANTHER" id="PTHR43520:SF19">
    <property type="entry name" value="COPPER-TRANSPORTING ATPASE PAA2, CHLOROPLASTIC"/>
    <property type="match status" value="1"/>
</dbReference>
<dbReference type="Gene3D" id="2.70.150.10">
    <property type="entry name" value="Calcium-transporting ATPase, cytoplasmic transduction domain A"/>
    <property type="match status" value="1"/>
</dbReference>
<feature type="transmembrane region" description="Helical" evidence="10">
    <location>
        <begin position="238"/>
        <end position="257"/>
    </location>
</feature>
<dbReference type="SUPFAM" id="SSF56784">
    <property type="entry name" value="HAD-like"/>
    <property type="match status" value="1"/>
</dbReference>
<dbReference type="InterPro" id="IPR023299">
    <property type="entry name" value="ATPase_P-typ_cyto_dom_N"/>
</dbReference>
<dbReference type="InterPro" id="IPR059000">
    <property type="entry name" value="ATPase_P-type_domA"/>
</dbReference>
<dbReference type="Gene3D" id="3.40.1110.10">
    <property type="entry name" value="Calcium-transporting ATPase, cytoplasmic domain N"/>
    <property type="match status" value="1"/>
</dbReference>
<dbReference type="OrthoDB" id="432719at2759"/>
<evidence type="ECO:0000256" key="1">
    <source>
        <dbReference type="ARBA" id="ARBA00004141"/>
    </source>
</evidence>
<dbReference type="InterPro" id="IPR036412">
    <property type="entry name" value="HAD-like_sf"/>
</dbReference>
<keyword evidence="5 10" id="KW-0547">Nucleotide-binding</keyword>
<dbReference type="GO" id="GO:0055070">
    <property type="term" value="P:copper ion homeostasis"/>
    <property type="evidence" value="ECO:0007669"/>
    <property type="project" value="TreeGrafter"/>
</dbReference>
<dbReference type="GO" id="GO:0043682">
    <property type="term" value="F:P-type divalent copper transporter activity"/>
    <property type="evidence" value="ECO:0007669"/>
    <property type="project" value="TreeGrafter"/>
</dbReference>
<dbReference type="PROSITE" id="PS00154">
    <property type="entry name" value="ATPASE_E1_E2"/>
    <property type="match status" value="1"/>
</dbReference>
<dbReference type="GO" id="GO:0005507">
    <property type="term" value="F:copper ion binding"/>
    <property type="evidence" value="ECO:0007669"/>
    <property type="project" value="TreeGrafter"/>
</dbReference>
<feature type="transmembrane region" description="Helical" evidence="10">
    <location>
        <begin position="474"/>
        <end position="504"/>
    </location>
</feature>
<dbReference type="Pfam" id="PF00122">
    <property type="entry name" value="E1-E2_ATPase"/>
    <property type="match status" value="1"/>
</dbReference>
<dbReference type="NCBIfam" id="TIGR01494">
    <property type="entry name" value="ATPase_P-type"/>
    <property type="match status" value="1"/>
</dbReference>
<dbReference type="SUPFAM" id="SSF81653">
    <property type="entry name" value="Calcium ATPase, transduction domain A"/>
    <property type="match status" value="1"/>
</dbReference>
<protein>
    <recommendedName>
        <fullName evidence="11">P-type ATPase A domain-containing protein</fullName>
    </recommendedName>
</protein>
<evidence type="ECO:0000256" key="9">
    <source>
        <dbReference type="ARBA" id="ARBA00023136"/>
    </source>
</evidence>
<dbReference type="AlphaFoldDB" id="A0A9D4UDR4"/>
<keyword evidence="9 10" id="KW-0472">Membrane</keyword>
<evidence type="ECO:0000259" key="11">
    <source>
        <dbReference type="Pfam" id="PF00122"/>
    </source>
</evidence>
<evidence type="ECO:0000313" key="12">
    <source>
        <dbReference type="EMBL" id="KAI5066081.1"/>
    </source>
</evidence>
<evidence type="ECO:0000256" key="4">
    <source>
        <dbReference type="ARBA" id="ARBA00022723"/>
    </source>
</evidence>
<dbReference type="EMBL" id="JABFUD020000018">
    <property type="protein sequence ID" value="KAI5066081.1"/>
    <property type="molecule type" value="Genomic_DNA"/>
</dbReference>
<feature type="transmembrane region" description="Helical" evidence="10">
    <location>
        <begin position="817"/>
        <end position="836"/>
    </location>
</feature>
<proteinExistence type="inferred from homology"/>
<keyword evidence="6 10" id="KW-0067">ATP-binding</keyword>
<dbReference type="GO" id="GO:0005524">
    <property type="term" value="F:ATP binding"/>
    <property type="evidence" value="ECO:0007669"/>
    <property type="project" value="UniProtKB-UniRule"/>
</dbReference>
<dbReference type="SUPFAM" id="SSF81660">
    <property type="entry name" value="Metal cation-transporting ATPase, ATP-binding domain N"/>
    <property type="match status" value="1"/>
</dbReference>
<evidence type="ECO:0000256" key="2">
    <source>
        <dbReference type="ARBA" id="ARBA00006024"/>
    </source>
</evidence>
<comment type="subcellular location">
    <subcellularLocation>
        <location evidence="1">Membrane</location>
        <topology evidence="1">Multi-pass membrane protein</topology>
    </subcellularLocation>
</comment>
<keyword evidence="7" id="KW-1278">Translocase</keyword>
<dbReference type="GO" id="GO:0016887">
    <property type="term" value="F:ATP hydrolysis activity"/>
    <property type="evidence" value="ECO:0007669"/>
    <property type="project" value="InterPro"/>
</dbReference>
<evidence type="ECO:0000256" key="8">
    <source>
        <dbReference type="ARBA" id="ARBA00022989"/>
    </source>
</evidence>
<organism evidence="12 13">
    <name type="scientific">Adiantum capillus-veneris</name>
    <name type="common">Maidenhair fern</name>
    <dbReference type="NCBI Taxonomy" id="13818"/>
    <lineage>
        <taxon>Eukaryota</taxon>
        <taxon>Viridiplantae</taxon>
        <taxon>Streptophyta</taxon>
        <taxon>Embryophyta</taxon>
        <taxon>Tracheophyta</taxon>
        <taxon>Polypodiopsida</taxon>
        <taxon>Polypodiidae</taxon>
        <taxon>Polypodiales</taxon>
        <taxon>Pteridineae</taxon>
        <taxon>Pteridaceae</taxon>
        <taxon>Vittarioideae</taxon>
        <taxon>Adiantum</taxon>
    </lineage>
</organism>
<evidence type="ECO:0000256" key="6">
    <source>
        <dbReference type="ARBA" id="ARBA00022840"/>
    </source>
</evidence>
<dbReference type="InterPro" id="IPR008250">
    <property type="entry name" value="ATPase_P-typ_transduc_dom_A_sf"/>
</dbReference>
<dbReference type="InterPro" id="IPR018303">
    <property type="entry name" value="ATPase_P-typ_P_site"/>
</dbReference>
<comment type="similarity">
    <text evidence="2 10">Belongs to the cation transport ATPase (P-type) (TC 3.A.3) family. Type IB subfamily.</text>
</comment>
<evidence type="ECO:0000256" key="3">
    <source>
        <dbReference type="ARBA" id="ARBA00022692"/>
    </source>
</evidence>
<dbReference type="CDD" id="cd02079">
    <property type="entry name" value="P-type_ATPase_HM"/>
    <property type="match status" value="1"/>
</dbReference>
<dbReference type="PANTHER" id="PTHR43520">
    <property type="entry name" value="ATP7, ISOFORM B"/>
    <property type="match status" value="1"/>
</dbReference>
<keyword evidence="13" id="KW-1185">Reference proteome</keyword>
<keyword evidence="3 10" id="KW-0812">Transmembrane</keyword>
<feature type="transmembrane region" description="Helical" evidence="10">
    <location>
        <begin position="263"/>
        <end position="282"/>
    </location>
</feature>
<evidence type="ECO:0000256" key="5">
    <source>
        <dbReference type="ARBA" id="ARBA00022741"/>
    </source>
</evidence>
<sequence length="874" mass="91944">MASFRLSDHHDALLASGGPHSPQLRLPWCSLPALKQKTNKFPRKSVIRTSKVRHNAHRSLGIARAVKAELLPSNLKENVKPQVAVNMITETAVVRTSPTLRSPSSATADLDSVAFAESLAARLTDCGFPSKQRKASHDSSSQSKIADLTKKREASLVKSTGRVAFAWTLVALCCGTHATHWLHTLGFHGAAHGSLAGFLHNPAIKGAIALTTLLGPARDILIDGYNAFWKRSPNMNTLVGFGATAAFTISAVSLANPDLRWDASFFDEPVMLLAFVLLGRALEERARLQASSDMHDLLSLVPPESRLVIDEDGDASKQSGDLLAGHALSVNVPTDHVRPGDCVLVLPGETIPVDGSVVAGRSAVDESMLTGEPMPVSKTMGTTVSAGTVNWEGPIKIKASATGAECVVSDIVRMVEEAQAREAPVQRLADSIAGPFAYTIMVAAAATFLFWNFLGHQLFLNILADDFSDSDESMLFLSLKLGIDVLVVACPCALGLATPTAVLVGTSMGAKRGLLLRGGDVLERLAGIKKIIFDKTGTLTVGKPMVSAVATIGLYDDLAILRLAAAVERHTCHPIATAITTAAEAVNIELPVTTGHLTEPGHGALAEVDGKIVAVGLLQWVDGCCQRKSSNDMAVGTLPADSKDLEARLNEVLAAKLGPESIRQSKSIVFVGMEGVGVIGAIAVTDTLREDAKQTVSRLQEMNIEAIVLSGDREEAVASIAGSVGIRSSHAGLKPKDKADFIKSLQKQGFSVAMVGDGVNDAPALAAADVGMALKMQKSENAASDAASAILLGNSLSQVVEAVDLSRATIQKVKQNLGWALAYNAVAIPLAAGVLLPSFGFTMSPSVADWLHSRDQAAAIAEQRYPLGAEAAVR</sequence>
<dbReference type="FunFam" id="2.70.150.10:FF:000002">
    <property type="entry name" value="Copper-transporting ATPase 1, putative"/>
    <property type="match status" value="1"/>
</dbReference>
<feature type="domain" description="P-type ATPase A" evidence="11">
    <location>
        <begin position="330"/>
        <end position="416"/>
    </location>
</feature>
<dbReference type="FunFam" id="3.40.1110.10:FF:000046">
    <property type="entry name" value="Copper-transporting ATPase PAA2, chloroplastic"/>
    <property type="match status" value="1"/>
</dbReference>
<dbReference type="InterPro" id="IPR023214">
    <property type="entry name" value="HAD_sf"/>
</dbReference>
<keyword evidence="8 10" id="KW-1133">Transmembrane helix</keyword>
<dbReference type="PRINTS" id="PR00119">
    <property type="entry name" value="CATATPASE"/>
</dbReference>
<gene>
    <name evidence="12" type="ORF">GOP47_0018705</name>
</gene>
<feature type="transmembrane region" description="Helical" evidence="10">
    <location>
        <begin position="436"/>
        <end position="454"/>
    </location>
</feature>
<dbReference type="SFLD" id="SFLDG00002">
    <property type="entry name" value="C1.7:_P-type_atpase_like"/>
    <property type="match status" value="1"/>
</dbReference>
<name>A0A9D4UDR4_ADICA</name>
<keyword evidence="4 10" id="KW-0479">Metal-binding</keyword>
<dbReference type="Pfam" id="PF00702">
    <property type="entry name" value="Hydrolase"/>
    <property type="match status" value="1"/>
</dbReference>
<evidence type="ECO:0000313" key="13">
    <source>
        <dbReference type="Proteomes" id="UP000886520"/>
    </source>
</evidence>